<protein>
    <submittedName>
        <fullName evidence="2">Sporulation protein YpjB</fullName>
    </submittedName>
</protein>
<accession>A0A268P4V7</accession>
<organism evidence="2 3">
    <name type="scientific">Shouchella clausii</name>
    <name type="common">Alkalihalobacillus clausii</name>
    <dbReference type="NCBI Taxonomy" id="79880"/>
    <lineage>
        <taxon>Bacteria</taxon>
        <taxon>Bacillati</taxon>
        <taxon>Bacillota</taxon>
        <taxon>Bacilli</taxon>
        <taxon>Bacillales</taxon>
        <taxon>Bacillaceae</taxon>
        <taxon>Shouchella</taxon>
    </lineage>
</organism>
<keyword evidence="1" id="KW-0472">Membrane</keyword>
<dbReference type="Proteomes" id="UP000216207">
    <property type="component" value="Unassembled WGS sequence"/>
</dbReference>
<dbReference type="AlphaFoldDB" id="A0A268P4V7"/>
<dbReference type="InterPro" id="IPR014231">
    <property type="entry name" value="Spore_YpjB"/>
</dbReference>
<dbReference type="EMBL" id="NPCC01000004">
    <property type="protein sequence ID" value="PAE90711.1"/>
    <property type="molecule type" value="Genomic_DNA"/>
</dbReference>
<evidence type="ECO:0000256" key="1">
    <source>
        <dbReference type="SAM" id="Phobius"/>
    </source>
</evidence>
<dbReference type="NCBIfam" id="TIGR02878">
    <property type="entry name" value="spore_ypjB"/>
    <property type="match status" value="1"/>
</dbReference>
<name>A0A268P4V7_SHOCL</name>
<feature type="transmembrane region" description="Helical" evidence="1">
    <location>
        <begin position="255"/>
        <end position="275"/>
    </location>
</feature>
<reference evidence="2 3" key="1">
    <citation type="submission" date="2017-07" db="EMBL/GenBank/DDBJ databases">
        <title>Isolation and whole genome analysis of endospore-forming bacteria from heroin.</title>
        <authorList>
            <person name="Kalinowski J."/>
            <person name="Ahrens B."/>
            <person name="Al-Dilaimi A."/>
            <person name="Winkler A."/>
            <person name="Wibberg D."/>
            <person name="Schleenbecker U."/>
            <person name="Ruckert C."/>
            <person name="Wolfel R."/>
            <person name="Grass G."/>
        </authorList>
    </citation>
    <scope>NUCLEOTIDE SEQUENCE [LARGE SCALE GENOMIC DNA]</scope>
    <source>
        <strain evidence="2 3">7539</strain>
    </source>
</reference>
<proteinExistence type="predicted"/>
<evidence type="ECO:0000313" key="2">
    <source>
        <dbReference type="EMBL" id="PAE90711.1"/>
    </source>
</evidence>
<keyword evidence="1" id="KW-0812">Transmembrane</keyword>
<gene>
    <name evidence="2" type="primary">ypjB</name>
    <name evidence="2" type="ORF">CHH72_02195</name>
</gene>
<dbReference type="Pfam" id="PF09577">
    <property type="entry name" value="Spore_YpjB"/>
    <property type="match status" value="1"/>
</dbReference>
<comment type="caution">
    <text evidence="2">The sequence shown here is derived from an EMBL/GenBank/DDBJ whole genome shotgun (WGS) entry which is preliminary data.</text>
</comment>
<evidence type="ECO:0000313" key="3">
    <source>
        <dbReference type="Proteomes" id="UP000216207"/>
    </source>
</evidence>
<keyword evidence="1" id="KW-1133">Transmembrane helix</keyword>
<sequence>MCASARFVLICHAKVYSCPFVHRMFRTEEGQEMRHWMMLVLLVCIVVMLPMPGSANDAQAWKELNHTANQVLKLTKEQRYEDGKRLMSVFADFFLSYDFEDQEWTMSSLRTLTTTFENAEDALTATNMPDDERIRLVTAFRLAIDAFAKNSEPLWKSTEAQVMASLDDLEEAAVSKDAQALKRQINAFHSLYGMIRPSIHISTTEQTVVRFDSYFALLENQSASPEQLEDHIETMRGAFKELYDGSGEDGIDPSLLWAILSIGGPLVASLSYVGYRKYRAEKRRVKAKE</sequence>